<protein>
    <recommendedName>
        <fullName evidence="6">Ferric oxidoreductase domain-containing protein</fullName>
    </recommendedName>
</protein>
<evidence type="ECO:0000256" key="3">
    <source>
        <dbReference type="ARBA" id="ARBA00022989"/>
    </source>
</evidence>
<proteinExistence type="predicted"/>
<sequence>MTRRGAAILMAAPTGLTVAAVALALPQVFAGGGPLRAMANLAALTALTCLPPLVLLGTRNPLAVQALGLARAFTVHRALGLVFPALLAIHAGLHTYRFAEAMGLTSFQAALALPNTWEMVAGKAALALFLAAWGAALLGTAGRLPRRIWRPVHLAVHLAAPAAFVHALFRGEDMTRGWLFTAWAVAAATWLAAAAWRALGPRTA</sequence>
<feature type="transmembrane region" description="Helical" evidence="5">
    <location>
        <begin position="177"/>
        <end position="199"/>
    </location>
</feature>
<dbReference type="AlphaFoldDB" id="A0A0W8G5T5"/>
<evidence type="ECO:0000256" key="2">
    <source>
        <dbReference type="ARBA" id="ARBA00022692"/>
    </source>
</evidence>
<feature type="transmembrane region" description="Helical" evidence="5">
    <location>
        <begin position="119"/>
        <end position="140"/>
    </location>
</feature>
<name>A0A0W8G5T5_9ZZZZ</name>
<evidence type="ECO:0000256" key="1">
    <source>
        <dbReference type="ARBA" id="ARBA00004141"/>
    </source>
</evidence>
<reference evidence="7" key="1">
    <citation type="journal article" date="2015" name="Proc. Natl. Acad. Sci. U.S.A.">
        <title>Networks of energetic and metabolic interactions define dynamics in microbial communities.</title>
        <authorList>
            <person name="Embree M."/>
            <person name="Liu J.K."/>
            <person name="Al-Bassam M.M."/>
            <person name="Zengler K."/>
        </authorList>
    </citation>
    <scope>NUCLEOTIDE SEQUENCE</scope>
</reference>
<feature type="domain" description="Ferric oxidoreductase" evidence="6">
    <location>
        <begin position="43"/>
        <end position="160"/>
    </location>
</feature>
<accession>A0A0W8G5T5</accession>
<evidence type="ECO:0000256" key="5">
    <source>
        <dbReference type="SAM" id="Phobius"/>
    </source>
</evidence>
<organism evidence="7">
    <name type="scientific">hydrocarbon metagenome</name>
    <dbReference type="NCBI Taxonomy" id="938273"/>
    <lineage>
        <taxon>unclassified sequences</taxon>
        <taxon>metagenomes</taxon>
        <taxon>ecological metagenomes</taxon>
    </lineage>
</organism>
<dbReference type="InterPro" id="IPR013130">
    <property type="entry name" value="Fe3_Rdtase_TM_dom"/>
</dbReference>
<dbReference type="GO" id="GO:0016020">
    <property type="term" value="C:membrane"/>
    <property type="evidence" value="ECO:0007669"/>
    <property type="project" value="UniProtKB-SubCell"/>
</dbReference>
<keyword evidence="3 5" id="KW-1133">Transmembrane helix</keyword>
<gene>
    <name evidence="7" type="ORF">ASZ90_001626</name>
</gene>
<comment type="subcellular location">
    <subcellularLocation>
        <location evidence="1">Membrane</location>
        <topology evidence="1">Multi-pass membrane protein</topology>
    </subcellularLocation>
</comment>
<evidence type="ECO:0000259" key="6">
    <source>
        <dbReference type="Pfam" id="PF01794"/>
    </source>
</evidence>
<keyword evidence="4 5" id="KW-0472">Membrane</keyword>
<evidence type="ECO:0000256" key="4">
    <source>
        <dbReference type="ARBA" id="ARBA00023136"/>
    </source>
</evidence>
<keyword evidence="2 5" id="KW-0812">Transmembrane</keyword>
<feature type="transmembrane region" description="Helical" evidence="5">
    <location>
        <begin position="78"/>
        <end position="99"/>
    </location>
</feature>
<feature type="transmembrane region" description="Helical" evidence="5">
    <location>
        <begin position="40"/>
        <end position="57"/>
    </location>
</feature>
<feature type="transmembrane region" description="Helical" evidence="5">
    <location>
        <begin position="152"/>
        <end position="171"/>
    </location>
</feature>
<evidence type="ECO:0000313" key="7">
    <source>
        <dbReference type="EMBL" id="KUG28507.1"/>
    </source>
</evidence>
<comment type="caution">
    <text evidence="7">The sequence shown here is derived from an EMBL/GenBank/DDBJ whole genome shotgun (WGS) entry which is preliminary data.</text>
</comment>
<dbReference type="EMBL" id="LNQE01000214">
    <property type="protein sequence ID" value="KUG28507.1"/>
    <property type="molecule type" value="Genomic_DNA"/>
</dbReference>
<dbReference type="Pfam" id="PF01794">
    <property type="entry name" value="Ferric_reduct"/>
    <property type="match status" value="1"/>
</dbReference>